<evidence type="ECO:0000259" key="1">
    <source>
        <dbReference type="Pfam" id="PF17765"/>
    </source>
</evidence>
<keyword evidence="3" id="KW-1185">Reference proteome</keyword>
<sequence>MSVTWYTWLEQARDIGVSRQVVEAIARALRLGRDDREVLFTLAGLALPPAVPEPVQVSDTLRRLVQTMQPNPAYVTNPWWDVLACNDMYAELLGGYEQRPVAERNVLWLTFTQNRSRGLFVDWETEARQLVGQLRVNLAQYPKDPRGVELRDALLQESPRFAELWQEQQARRFTPARKQLRHDRLGVLQLDYVKLDVAEQSHLMMLAFLPADQETADKLSTRFVPYGATHDLMPV</sequence>
<dbReference type="Gene3D" id="3.30.450.180">
    <property type="match status" value="1"/>
</dbReference>
<organism evidence="2 3">
    <name type="scientific">Promicromonospora sukumoe</name>
    <dbReference type="NCBI Taxonomy" id="88382"/>
    <lineage>
        <taxon>Bacteria</taxon>
        <taxon>Bacillati</taxon>
        <taxon>Actinomycetota</taxon>
        <taxon>Actinomycetes</taxon>
        <taxon>Micrococcales</taxon>
        <taxon>Promicromonosporaceae</taxon>
        <taxon>Promicromonospora</taxon>
    </lineage>
</organism>
<accession>A0A7W3J7J1</accession>
<evidence type="ECO:0000313" key="3">
    <source>
        <dbReference type="Proteomes" id="UP000540568"/>
    </source>
</evidence>
<dbReference type="InterPro" id="IPR041413">
    <property type="entry name" value="MLTR_LBD"/>
</dbReference>
<dbReference type="EMBL" id="JACGWV010000001">
    <property type="protein sequence ID" value="MBA8807683.1"/>
    <property type="molecule type" value="Genomic_DNA"/>
</dbReference>
<proteinExistence type="predicted"/>
<name>A0A7W3J7J1_9MICO</name>
<dbReference type="Proteomes" id="UP000540568">
    <property type="component" value="Unassembled WGS sequence"/>
</dbReference>
<protein>
    <recommendedName>
        <fullName evidence="1">MmyB-like transcription regulator ligand binding domain-containing protein</fullName>
    </recommendedName>
</protein>
<evidence type="ECO:0000313" key="2">
    <source>
        <dbReference type="EMBL" id="MBA8807683.1"/>
    </source>
</evidence>
<dbReference type="PANTHER" id="PTHR35010">
    <property type="entry name" value="BLL4672 PROTEIN-RELATED"/>
    <property type="match status" value="1"/>
</dbReference>
<comment type="caution">
    <text evidence="2">The sequence shown here is derived from an EMBL/GenBank/DDBJ whole genome shotgun (WGS) entry which is preliminary data.</text>
</comment>
<gene>
    <name evidence="2" type="ORF">FHX71_001625</name>
</gene>
<feature type="domain" description="MmyB-like transcription regulator ligand binding" evidence="1">
    <location>
        <begin position="57"/>
        <end position="219"/>
    </location>
</feature>
<dbReference type="PANTHER" id="PTHR35010:SF2">
    <property type="entry name" value="BLL4672 PROTEIN"/>
    <property type="match status" value="1"/>
</dbReference>
<reference evidence="2 3" key="1">
    <citation type="submission" date="2020-07" db="EMBL/GenBank/DDBJ databases">
        <title>Sequencing the genomes of 1000 actinobacteria strains.</title>
        <authorList>
            <person name="Klenk H.-P."/>
        </authorList>
    </citation>
    <scope>NUCLEOTIDE SEQUENCE [LARGE SCALE GENOMIC DNA]</scope>
    <source>
        <strain evidence="2 3">DSM 44121</strain>
    </source>
</reference>
<dbReference type="Pfam" id="PF17765">
    <property type="entry name" value="MLTR_LBD"/>
    <property type="match status" value="1"/>
</dbReference>
<dbReference type="AlphaFoldDB" id="A0A7W3J7J1"/>